<evidence type="ECO:0000256" key="3">
    <source>
        <dbReference type="ARBA" id="ARBA00022490"/>
    </source>
</evidence>
<evidence type="ECO:0000256" key="2">
    <source>
        <dbReference type="ARBA" id="ARBA00008787"/>
    </source>
</evidence>
<dbReference type="Pfam" id="PF02561">
    <property type="entry name" value="FliS"/>
    <property type="match status" value="1"/>
</dbReference>
<dbReference type="GO" id="GO:0071973">
    <property type="term" value="P:bacterial-type flagellum-dependent cell motility"/>
    <property type="evidence" value="ECO:0007669"/>
    <property type="project" value="TreeGrafter"/>
</dbReference>
<dbReference type="InterPro" id="IPR003713">
    <property type="entry name" value="FliS"/>
</dbReference>
<dbReference type="SUPFAM" id="SSF101116">
    <property type="entry name" value="Flagellar export chaperone FliS"/>
    <property type="match status" value="1"/>
</dbReference>
<dbReference type="InterPro" id="IPR036584">
    <property type="entry name" value="FliS_sf"/>
</dbReference>
<keyword evidence="7" id="KW-1185">Reference proteome</keyword>
<comment type="caution">
    <text evidence="6">The sequence shown here is derived from an EMBL/GenBank/DDBJ whole genome shotgun (WGS) entry which is preliminary data.</text>
</comment>
<sequence>MTSPAMRARYLNDSIATASPARLLVMLYERLVVDLSQAETALGAGDRETADDRLKHAQEIVIELRTSLRLDLWEGATDLARIYGFLLGEMISANIRADVEKVVSCRKLVEPLLDAWRQASLISAEPAA</sequence>
<keyword evidence="5" id="KW-0143">Chaperone</keyword>
<name>A0A8J3YVX4_9ACTN</name>
<dbReference type="AlphaFoldDB" id="A0A8J3YVX4"/>
<comment type="subcellular location">
    <subcellularLocation>
        <location evidence="1">Cytoplasm</location>
        <location evidence="1">Cytosol</location>
    </subcellularLocation>
</comment>
<keyword evidence="3" id="KW-0963">Cytoplasm</keyword>
<dbReference type="EMBL" id="BOPF01000040">
    <property type="protein sequence ID" value="GIJ50835.1"/>
    <property type="molecule type" value="Genomic_DNA"/>
</dbReference>
<evidence type="ECO:0000313" key="7">
    <source>
        <dbReference type="Proteomes" id="UP000619260"/>
    </source>
</evidence>
<dbReference type="Gene3D" id="1.20.120.340">
    <property type="entry name" value="Flagellar protein FliS"/>
    <property type="match status" value="1"/>
</dbReference>
<comment type="similarity">
    <text evidence="2">Belongs to the FliS family.</text>
</comment>
<reference evidence="6" key="1">
    <citation type="submission" date="2021-01" db="EMBL/GenBank/DDBJ databases">
        <title>Whole genome shotgun sequence of Virgisporangium aliadipatigenens NBRC 105644.</title>
        <authorList>
            <person name="Komaki H."/>
            <person name="Tamura T."/>
        </authorList>
    </citation>
    <scope>NUCLEOTIDE SEQUENCE</scope>
    <source>
        <strain evidence="6">NBRC 105644</strain>
    </source>
</reference>
<dbReference type="GO" id="GO:0005829">
    <property type="term" value="C:cytosol"/>
    <property type="evidence" value="ECO:0007669"/>
    <property type="project" value="UniProtKB-SubCell"/>
</dbReference>
<protein>
    <submittedName>
        <fullName evidence="6">Flagellar protein FliS</fullName>
    </submittedName>
</protein>
<keyword evidence="6" id="KW-0969">Cilium</keyword>
<dbReference type="Proteomes" id="UP000619260">
    <property type="component" value="Unassembled WGS sequence"/>
</dbReference>
<evidence type="ECO:0000256" key="1">
    <source>
        <dbReference type="ARBA" id="ARBA00004514"/>
    </source>
</evidence>
<dbReference type="NCBIfam" id="TIGR00208">
    <property type="entry name" value="fliS"/>
    <property type="match status" value="1"/>
</dbReference>
<dbReference type="GO" id="GO:0044780">
    <property type="term" value="P:bacterial-type flagellum assembly"/>
    <property type="evidence" value="ECO:0007669"/>
    <property type="project" value="InterPro"/>
</dbReference>
<evidence type="ECO:0000313" key="6">
    <source>
        <dbReference type="EMBL" id="GIJ50835.1"/>
    </source>
</evidence>
<dbReference type="RefSeq" id="WP_203904260.1">
    <property type="nucleotide sequence ID" value="NZ_BOPF01000040.1"/>
</dbReference>
<dbReference type="PANTHER" id="PTHR34773">
    <property type="entry name" value="FLAGELLAR SECRETION CHAPERONE FLIS"/>
    <property type="match status" value="1"/>
</dbReference>
<evidence type="ECO:0000256" key="4">
    <source>
        <dbReference type="ARBA" id="ARBA00022795"/>
    </source>
</evidence>
<keyword evidence="6" id="KW-0282">Flagellum</keyword>
<evidence type="ECO:0000256" key="5">
    <source>
        <dbReference type="ARBA" id="ARBA00023186"/>
    </source>
</evidence>
<dbReference type="PANTHER" id="PTHR34773:SF1">
    <property type="entry name" value="FLAGELLAR SECRETION CHAPERONE FLIS"/>
    <property type="match status" value="1"/>
</dbReference>
<accession>A0A8J3YVX4</accession>
<keyword evidence="6" id="KW-0966">Cell projection</keyword>
<organism evidence="6 7">
    <name type="scientific">Virgisporangium aliadipatigenens</name>
    <dbReference type="NCBI Taxonomy" id="741659"/>
    <lineage>
        <taxon>Bacteria</taxon>
        <taxon>Bacillati</taxon>
        <taxon>Actinomycetota</taxon>
        <taxon>Actinomycetes</taxon>
        <taxon>Micromonosporales</taxon>
        <taxon>Micromonosporaceae</taxon>
        <taxon>Virgisporangium</taxon>
    </lineage>
</organism>
<dbReference type="CDD" id="cd16098">
    <property type="entry name" value="FliS"/>
    <property type="match status" value="1"/>
</dbReference>
<proteinExistence type="inferred from homology"/>
<gene>
    <name evidence="6" type="primary">fliS</name>
    <name evidence="6" type="ORF">Val02_77210</name>
</gene>
<keyword evidence="4" id="KW-1005">Bacterial flagellum biogenesis</keyword>